<evidence type="ECO:0000313" key="1">
    <source>
        <dbReference type="EMBL" id="VEL27707.1"/>
    </source>
</evidence>
<dbReference type="EMBL" id="CAAALY010089253">
    <property type="protein sequence ID" value="VEL27707.1"/>
    <property type="molecule type" value="Genomic_DNA"/>
</dbReference>
<organism evidence="1 2">
    <name type="scientific">Protopolystoma xenopodis</name>
    <dbReference type="NCBI Taxonomy" id="117903"/>
    <lineage>
        <taxon>Eukaryota</taxon>
        <taxon>Metazoa</taxon>
        <taxon>Spiralia</taxon>
        <taxon>Lophotrochozoa</taxon>
        <taxon>Platyhelminthes</taxon>
        <taxon>Monogenea</taxon>
        <taxon>Polyopisthocotylea</taxon>
        <taxon>Polystomatidea</taxon>
        <taxon>Polystomatidae</taxon>
        <taxon>Protopolystoma</taxon>
    </lineage>
</organism>
<gene>
    <name evidence="1" type="ORF">PXEA_LOCUS21147</name>
</gene>
<protein>
    <submittedName>
        <fullName evidence="1">Uncharacterized protein</fullName>
    </submittedName>
</protein>
<accession>A0A3S5AMU6</accession>
<comment type="caution">
    <text evidence="1">The sequence shown here is derived from an EMBL/GenBank/DDBJ whole genome shotgun (WGS) entry which is preliminary data.</text>
</comment>
<proteinExistence type="predicted"/>
<sequence>MSTQHEKIDRLDCSAVYRIECGNCVQKHIDETGRKVGLLIKKHQRLCKNMDTERSEMAEHIARTGHEIDLKSTEILATYGENTRKRRIRETIDILTEKT</sequence>
<dbReference type="OrthoDB" id="6274432at2759"/>
<reference evidence="1" key="1">
    <citation type="submission" date="2018-11" db="EMBL/GenBank/DDBJ databases">
        <authorList>
            <consortium name="Pathogen Informatics"/>
        </authorList>
    </citation>
    <scope>NUCLEOTIDE SEQUENCE</scope>
</reference>
<name>A0A3S5AMU6_9PLAT</name>
<evidence type="ECO:0000313" key="2">
    <source>
        <dbReference type="Proteomes" id="UP000784294"/>
    </source>
</evidence>
<dbReference type="Proteomes" id="UP000784294">
    <property type="component" value="Unassembled WGS sequence"/>
</dbReference>
<keyword evidence="2" id="KW-1185">Reference proteome</keyword>
<dbReference type="AlphaFoldDB" id="A0A3S5AMU6"/>